<organism evidence="1 2">
    <name type="scientific">Zarea fungicola</name>
    <dbReference type="NCBI Taxonomy" id="93591"/>
    <lineage>
        <taxon>Eukaryota</taxon>
        <taxon>Fungi</taxon>
        <taxon>Dikarya</taxon>
        <taxon>Ascomycota</taxon>
        <taxon>Pezizomycotina</taxon>
        <taxon>Sordariomycetes</taxon>
        <taxon>Hypocreomycetidae</taxon>
        <taxon>Hypocreales</taxon>
        <taxon>Cordycipitaceae</taxon>
        <taxon>Zarea</taxon>
    </lineage>
</organism>
<dbReference type="EMBL" id="JANJQO010000942">
    <property type="protein sequence ID" value="KAJ2973648.1"/>
    <property type="molecule type" value="Genomic_DNA"/>
</dbReference>
<sequence>MSRGRRRRVRCSPWVQWQPPQSAQDIKQDLAYVRGLYANVNARERLEEQKEGVDREQFKLEREKAELEIKLANVNQKLAKLAVEKAKLDREQAELKASFPRYDGNDSAMGGVAERAGEAAASDDDADMASNDESGTGHDEFDEIGRGQDP</sequence>
<accession>A0ACC1N3T6</accession>
<dbReference type="Proteomes" id="UP001143910">
    <property type="component" value="Unassembled WGS sequence"/>
</dbReference>
<protein>
    <submittedName>
        <fullName evidence="1">Uncharacterized protein</fullName>
    </submittedName>
</protein>
<keyword evidence="2" id="KW-1185">Reference proteome</keyword>
<comment type="caution">
    <text evidence="1">The sequence shown here is derived from an EMBL/GenBank/DDBJ whole genome shotgun (WGS) entry which is preliminary data.</text>
</comment>
<proteinExistence type="predicted"/>
<gene>
    <name evidence="1" type="ORF">NQ176_g6487</name>
</gene>
<evidence type="ECO:0000313" key="2">
    <source>
        <dbReference type="Proteomes" id="UP001143910"/>
    </source>
</evidence>
<reference evidence="1" key="1">
    <citation type="submission" date="2022-08" db="EMBL/GenBank/DDBJ databases">
        <title>Genome Sequence of Lecanicillium fungicola.</title>
        <authorList>
            <person name="Buettner E."/>
        </authorList>
    </citation>
    <scope>NUCLEOTIDE SEQUENCE</scope>
    <source>
        <strain evidence="1">Babe33</strain>
    </source>
</reference>
<name>A0ACC1N3T6_9HYPO</name>
<evidence type="ECO:0000313" key="1">
    <source>
        <dbReference type="EMBL" id="KAJ2973648.1"/>
    </source>
</evidence>